<evidence type="ECO:0000256" key="2">
    <source>
        <dbReference type="ARBA" id="ARBA00022827"/>
    </source>
</evidence>
<dbReference type="InterPro" id="IPR036134">
    <property type="entry name" value="Crypto/Photolyase_FAD-like_sf"/>
</dbReference>
<dbReference type="PROSITE" id="PS00394">
    <property type="entry name" value="DNA_PHOTOLYASES_1_1"/>
    <property type="match status" value="1"/>
</dbReference>
<dbReference type="Gene3D" id="3.40.50.620">
    <property type="entry name" value="HUPs"/>
    <property type="match status" value="1"/>
</dbReference>
<dbReference type="Pfam" id="PF03441">
    <property type="entry name" value="FAD_binding_7"/>
    <property type="match status" value="1"/>
</dbReference>
<dbReference type="OrthoDB" id="9772484at2"/>
<evidence type="ECO:0000256" key="5">
    <source>
        <dbReference type="PIRSR" id="PIRSR602081-2"/>
    </source>
</evidence>
<dbReference type="PROSITE" id="PS51645">
    <property type="entry name" value="PHR_CRY_ALPHA_BETA"/>
    <property type="match status" value="1"/>
</dbReference>
<comment type="cofactor">
    <cofactor evidence="4">
        <name>FAD</name>
        <dbReference type="ChEBI" id="CHEBI:57692"/>
    </cofactor>
    <text evidence="4">Binds 1 FAD per subunit.</text>
</comment>
<dbReference type="KEGG" id="mik:FOE78_05450"/>
<dbReference type="PROSITE" id="PS00691">
    <property type="entry name" value="DNA_PHOTOLYASES_1_2"/>
    <property type="match status" value="1"/>
</dbReference>
<feature type="site" description="Electron transfer via tryptophanyl radical" evidence="5">
    <location>
        <position position="291"/>
    </location>
</feature>
<dbReference type="GO" id="GO:0003904">
    <property type="term" value="F:deoxyribodipyrimidine photo-lyase activity"/>
    <property type="evidence" value="ECO:0007669"/>
    <property type="project" value="TreeGrafter"/>
</dbReference>
<evidence type="ECO:0000256" key="4">
    <source>
        <dbReference type="PIRSR" id="PIRSR602081-1"/>
    </source>
</evidence>
<name>A0A516PW62_9ACTN</name>
<dbReference type="Gene3D" id="1.25.40.80">
    <property type="match status" value="1"/>
</dbReference>
<evidence type="ECO:0000313" key="8">
    <source>
        <dbReference type="EMBL" id="QDP95427.1"/>
    </source>
</evidence>
<protein>
    <submittedName>
        <fullName evidence="8">Deoxyribodipyrimidine photo-lyase</fullName>
    </submittedName>
</protein>
<dbReference type="InterPro" id="IPR006050">
    <property type="entry name" value="DNA_photolyase_N"/>
</dbReference>
<keyword evidence="8" id="KW-0456">Lyase</keyword>
<organism evidence="8 9">
    <name type="scientific">Microlunatus elymi</name>
    <dbReference type="NCBI Taxonomy" id="2596828"/>
    <lineage>
        <taxon>Bacteria</taxon>
        <taxon>Bacillati</taxon>
        <taxon>Actinomycetota</taxon>
        <taxon>Actinomycetes</taxon>
        <taxon>Propionibacteriales</taxon>
        <taxon>Propionibacteriaceae</taxon>
        <taxon>Microlunatus</taxon>
    </lineage>
</organism>
<dbReference type="Gene3D" id="1.10.579.10">
    <property type="entry name" value="DNA Cyclobutane Dipyrimidine Photolyase, subunit A, domain 3"/>
    <property type="match status" value="1"/>
</dbReference>
<dbReference type="GO" id="GO:0009416">
    <property type="term" value="P:response to light stimulus"/>
    <property type="evidence" value="ECO:0007669"/>
    <property type="project" value="TreeGrafter"/>
</dbReference>
<feature type="site" description="Electron transfer via tryptophanyl radical" evidence="5">
    <location>
        <position position="367"/>
    </location>
</feature>
<feature type="domain" description="Photolyase/cryptochrome alpha/beta" evidence="7">
    <location>
        <begin position="5"/>
        <end position="133"/>
    </location>
</feature>
<feature type="binding site" evidence="4">
    <location>
        <begin position="227"/>
        <end position="231"/>
    </location>
    <ligand>
        <name>FAD</name>
        <dbReference type="ChEBI" id="CHEBI:57692"/>
    </ligand>
</feature>
<proteinExistence type="inferred from homology"/>
<accession>A0A516PW62</accession>
<keyword evidence="2 4" id="KW-0274">FAD</keyword>
<dbReference type="InterPro" id="IPR036155">
    <property type="entry name" value="Crypto/Photolyase_N_sf"/>
</dbReference>
<dbReference type="GO" id="GO:0006950">
    <property type="term" value="P:response to stress"/>
    <property type="evidence" value="ECO:0007669"/>
    <property type="project" value="UniProtKB-ARBA"/>
</dbReference>
<feature type="site" description="Electron transfer via tryptophanyl radical" evidence="5">
    <location>
        <position position="344"/>
    </location>
</feature>
<evidence type="ECO:0000259" key="7">
    <source>
        <dbReference type="PROSITE" id="PS51645"/>
    </source>
</evidence>
<keyword evidence="1 4" id="KW-0285">Flavoprotein</keyword>
<dbReference type="PRINTS" id="PR00147">
    <property type="entry name" value="DNAPHOTLYASE"/>
</dbReference>
<keyword evidence="9" id="KW-1185">Reference proteome</keyword>
<comment type="similarity">
    <text evidence="6">Belongs to the DNA photolyase family.</text>
</comment>
<evidence type="ECO:0000256" key="3">
    <source>
        <dbReference type="ARBA" id="ARBA00022991"/>
    </source>
</evidence>
<reference evidence="8 9" key="1">
    <citation type="submission" date="2019-07" db="EMBL/GenBank/DDBJ databases">
        <title>Microlunatus dokdonensis sp. nov. isolated from the rhizospheric soil of the wild plant Elymus tsukushiensis.</title>
        <authorList>
            <person name="Ghim S.-Y."/>
            <person name="Hwang Y.-J."/>
            <person name="Son J.-S."/>
            <person name="Shin J.-H."/>
        </authorList>
    </citation>
    <scope>NUCLEOTIDE SEQUENCE [LARGE SCALE GENOMIC DNA]</scope>
    <source>
        <strain evidence="8 9">KUDC0627</strain>
    </source>
</reference>
<dbReference type="PANTHER" id="PTHR11455:SF9">
    <property type="entry name" value="CRYPTOCHROME CIRCADIAN CLOCK 5 ISOFORM X1"/>
    <property type="match status" value="1"/>
</dbReference>
<keyword evidence="3 6" id="KW-0157">Chromophore</keyword>
<dbReference type="AlphaFoldDB" id="A0A516PW62"/>
<dbReference type="PANTHER" id="PTHR11455">
    <property type="entry name" value="CRYPTOCHROME"/>
    <property type="match status" value="1"/>
</dbReference>
<dbReference type="InterPro" id="IPR018394">
    <property type="entry name" value="DNA_photolyase_1_CS_C"/>
</dbReference>
<feature type="binding site" evidence="4">
    <location>
        <position position="259"/>
    </location>
    <ligand>
        <name>FAD</name>
        <dbReference type="ChEBI" id="CHEBI:57692"/>
    </ligand>
</feature>
<dbReference type="Proteomes" id="UP000319263">
    <property type="component" value="Chromosome"/>
</dbReference>
<evidence type="ECO:0000313" key="9">
    <source>
        <dbReference type="Proteomes" id="UP000319263"/>
    </source>
</evidence>
<evidence type="ECO:0000256" key="1">
    <source>
        <dbReference type="ARBA" id="ARBA00022630"/>
    </source>
</evidence>
<dbReference type="Pfam" id="PF00875">
    <property type="entry name" value="DNA_photolyase"/>
    <property type="match status" value="1"/>
</dbReference>
<feature type="binding site" evidence="4">
    <location>
        <position position="215"/>
    </location>
    <ligand>
        <name>FAD</name>
        <dbReference type="ChEBI" id="CHEBI:57692"/>
    </ligand>
</feature>
<gene>
    <name evidence="8" type="ORF">FOE78_05450</name>
</gene>
<dbReference type="InterPro" id="IPR005101">
    <property type="entry name" value="Cryptochr/Photolyase_FAD-bd"/>
</dbReference>
<dbReference type="SUPFAM" id="SSF48173">
    <property type="entry name" value="Cryptochrome/photolyase FAD-binding domain"/>
    <property type="match status" value="1"/>
</dbReference>
<dbReference type="GO" id="GO:0006139">
    <property type="term" value="P:nucleobase-containing compound metabolic process"/>
    <property type="evidence" value="ECO:0007669"/>
    <property type="project" value="UniProtKB-ARBA"/>
</dbReference>
<dbReference type="InterPro" id="IPR002081">
    <property type="entry name" value="Cryptochrome/DNA_photolyase_1"/>
</dbReference>
<dbReference type="GO" id="GO:0071949">
    <property type="term" value="F:FAD binding"/>
    <property type="evidence" value="ECO:0007669"/>
    <property type="project" value="TreeGrafter"/>
</dbReference>
<dbReference type="RefSeq" id="WP_143985399.1">
    <property type="nucleotide sequence ID" value="NZ_CP041692.1"/>
</dbReference>
<evidence type="ECO:0000256" key="6">
    <source>
        <dbReference type="RuleBase" id="RU004182"/>
    </source>
</evidence>
<dbReference type="SUPFAM" id="SSF52425">
    <property type="entry name" value="Cryptochrome/photolyase, N-terminal domain"/>
    <property type="match status" value="1"/>
</dbReference>
<dbReference type="EMBL" id="CP041692">
    <property type="protein sequence ID" value="QDP95427.1"/>
    <property type="molecule type" value="Genomic_DNA"/>
</dbReference>
<dbReference type="InterPro" id="IPR014729">
    <property type="entry name" value="Rossmann-like_a/b/a_fold"/>
</dbReference>
<dbReference type="GO" id="GO:0003677">
    <property type="term" value="F:DNA binding"/>
    <property type="evidence" value="ECO:0007669"/>
    <property type="project" value="TreeGrafter"/>
</dbReference>
<sequence length="451" mass="51289">MADRSTSIAVFNRNLRVTDNPVLAAAAESEHVVPLFVQDRDLLGSSFSNHRRQHFLNAGLADLDSSLRNLGGRLIVRRGDPVAQIAKLAAAVDAESVHVGADVSWYAKRREERLRVELGRQRRRLIVHDAVTTIQPAGTITPQSSDHFAVFTPYFRRWQDTPVRPVLPPPVRLLLPEGVRQGSVPTGQEVAGWSGGESAGCRLADSWFADGLQRYLDRQDDLAGDHTSHLSPYLHLGFVSPVQLAARALETPGTGAAAFVRQLAWRDFHHQLLAARPEAAWRDYRSRQDRWRDDDEQWEAWCAGMTGYPLVDAGMRQLAATGWMHNRARMIVASFLTKTLYQDWRRGAQFFLDGLLDGDIANNNLNWQWVAGTGTDTRPNRILNPVRQARFDRDARYVRRWVPELAAIEDPAKVHQPWRLEGAKRRRIRYPEPVIDVDHARQEFLHRRKRT</sequence>
<feature type="binding site" evidence="4">
    <location>
        <begin position="357"/>
        <end position="359"/>
    </location>
    <ligand>
        <name>FAD</name>
        <dbReference type="ChEBI" id="CHEBI:57692"/>
    </ligand>
</feature>